<dbReference type="SMART" id="SM01011">
    <property type="entry name" value="AMP_N"/>
    <property type="match status" value="1"/>
</dbReference>
<organism evidence="10 11">
    <name type="scientific">Gemmatirosa kalamazoonensis</name>
    <dbReference type="NCBI Taxonomy" id="861299"/>
    <lineage>
        <taxon>Bacteria</taxon>
        <taxon>Pseudomonadati</taxon>
        <taxon>Gemmatimonadota</taxon>
        <taxon>Gemmatimonadia</taxon>
        <taxon>Gemmatimonadales</taxon>
        <taxon>Gemmatimonadaceae</taxon>
        <taxon>Gemmatirosa</taxon>
    </lineage>
</organism>
<feature type="signal peptide" evidence="8">
    <location>
        <begin position="1"/>
        <end position="20"/>
    </location>
</feature>
<comment type="catalytic activity">
    <reaction evidence="1">
        <text>Release of any N-terminal amino acid, including proline, that is linked to proline, even from a dipeptide or tripeptide.</text>
        <dbReference type="EC" id="3.4.11.9"/>
    </reaction>
</comment>
<dbReference type="PANTHER" id="PTHR43226:SF4">
    <property type="entry name" value="XAA-PRO AMINOPEPTIDASE 3"/>
    <property type="match status" value="1"/>
</dbReference>
<dbReference type="GO" id="GO:0006508">
    <property type="term" value="P:proteolysis"/>
    <property type="evidence" value="ECO:0007669"/>
    <property type="project" value="TreeGrafter"/>
</dbReference>
<dbReference type="PANTHER" id="PTHR43226">
    <property type="entry name" value="XAA-PRO AMINOPEPTIDASE 3"/>
    <property type="match status" value="1"/>
</dbReference>
<dbReference type="Proteomes" id="UP000019151">
    <property type="component" value="Plasmid 1"/>
</dbReference>
<dbReference type="InterPro" id="IPR000994">
    <property type="entry name" value="Pept_M24"/>
</dbReference>
<evidence type="ECO:0000256" key="6">
    <source>
        <dbReference type="ARBA" id="ARBA00022801"/>
    </source>
</evidence>
<dbReference type="InterPro" id="IPR036005">
    <property type="entry name" value="Creatinase/aminopeptidase-like"/>
</dbReference>
<dbReference type="SUPFAM" id="SSF55920">
    <property type="entry name" value="Creatinase/aminopeptidase"/>
    <property type="match status" value="1"/>
</dbReference>
<evidence type="ECO:0000256" key="5">
    <source>
        <dbReference type="ARBA" id="ARBA00022723"/>
    </source>
</evidence>
<geneLocation type="plasmid" evidence="10 11">
    <name>1</name>
</geneLocation>
<accession>W0RN08</accession>
<keyword evidence="7" id="KW-0464">Manganese</keyword>
<gene>
    <name evidence="10" type="ORF">J421_4889</name>
</gene>
<dbReference type="InterPro" id="IPR052433">
    <property type="entry name" value="X-Pro_dipept-like"/>
</dbReference>
<feature type="domain" description="Aminopeptidase P N-terminal" evidence="9">
    <location>
        <begin position="27"/>
        <end position="155"/>
    </location>
</feature>
<evidence type="ECO:0000313" key="10">
    <source>
        <dbReference type="EMBL" id="AHG92424.1"/>
    </source>
</evidence>
<dbReference type="InterPro" id="IPR029149">
    <property type="entry name" value="Creatin/AminoP/Spt16_N"/>
</dbReference>
<dbReference type="InParanoid" id="W0RN08"/>
<evidence type="ECO:0000256" key="2">
    <source>
        <dbReference type="ARBA" id="ARBA00001936"/>
    </source>
</evidence>
<evidence type="ECO:0000256" key="3">
    <source>
        <dbReference type="ARBA" id="ARBA00008766"/>
    </source>
</evidence>
<keyword evidence="11" id="KW-1185">Reference proteome</keyword>
<dbReference type="AlphaFoldDB" id="W0RN08"/>
<keyword evidence="10" id="KW-0614">Plasmid</keyword>
<evidence type="ECO:0000256" key="4">
    <source>
        <dbReference type="ARBA" id="ARBA00012574"/>
    </source>
</evidence>
<evidence type="ECO:0000256" key="7">
    <source>
        <dbReference type="ARBA" id="ARBA00023211"/>
    </source>
</evidence>
<dbReference type="Pfam" id="PF00557">
    <property type="entry name" value="Peptidase_M24"/>
    <property type="match status" value="1"/>
</dbReference>
<dbReference type="EMBL" id="CP007129">
    <property type="protein sequence ID" value="AHG92424.1"/>
    <property type="molecule type" value="Genomic_DNA"/>
</dbReference>
<evidence type="ECO:0000313" key="11">
    <source>
        <dbReference type="Proteomes" id="UP000019151"/>
    </source>
</evidence>
<keyword evidence="5" id="KW-0479">Metal-binding</keyword>
<reference evidence="10 11" key="1">
    <citation type="journal article" date="2014" name="Genome Announc.">
        <title>Genome Sequence and Methylome of Soil Bacterium Gemmatirosa kalamazoonensis KBS708T, a Member of the Rarely Cultivated Gemmatimonadetes Phylum.</title>
        <authorList>
            <person name="Debruyn J.M."/>
            <person name="Radosevich M."/>
            <person name="Wommack K.E."/>
            <person name="Polson S.W."/>
            <person name="Hauser L.J."/>
            <person name="Fawaz M.N."/>
            <person name="Korlach J."/>
            <person name="Tsai Y.C."/>
        </authorList>
    </citation>
    <scope>NUCLEOTIDE SEQUENCE [LARGE SCALE GENOMIC DNA]</scope>
    <source>
        <strain evidence="10 11">KBS708</strain>
        <plasmid evidence="11">Plasmid 1</plasmid>
    </source>
</reference>
<feature type="chain" id="PRO_5005714759" description="Xaa-Pro aminopeptidase" evidence="8">
    <location>
        <begin position="21"/>
        <end position="499"/>
    </location>
</feature>
<name>W0RN08_9BACT</name>
<dbReference type="EC" id="3.4.11.9" evidence="4"/>
<dbReference type="GO" id="GO:0070006">
    <property type="term" value="F:metalloaminopeptidase activity"/>
    <property type="evidence" value="ECO:0007669"/>
    <property type="project" value="InterPro"/>
</dbReference>
<dbReference type="Gene3D" id="3.90.230.10">
    <property type="entry name" value="Creatinase/methionine aminopeptidase superfamily"/>
    <property type="match status" value="1"/>
</dbReference>
<dbReference type="GO" id="GO:0005829">
    <property type="term" value="C:cytosol"/>
    <property type="evidence" value="ECO:0007669"/>
    <property type="project" value="TreeGrafter"/>
</dbReference>
<dbReference type="SUPFAM" id="SSF53092">
    <property type="entry name" value="Creatinase/prolidase N-terminal domain"/>
    <property type="match status" value="1"/>
</dbReference>
<evidence type="ECO:0000256" key="1">
    <source>
        <dbReference type="ARBA" id="ARBA00001424"/>
    </source>
</evidence>
<dbReference type="GO" id="GO:0030145">
    <property type="term" value="F:manganese ion binding"/>
    <property type="evidence" value="ECO:0007669"/>
    <property type="project" value="InterPro"/>
</dbReference>
<keyword evidence="6" id="KW-0378">Hydrolase</keyword>
<dbReference type="InterPro" id="IPR007865">
    <property type="entry name" value="Aminopep_P_N"/>
</dbReference>
<dbReference type="PATRIC" id="fig|861299.3.peg.4943"/>
<dbReference type="Pfam" id="PF05195">
    <property type="entry name" value="AMP_N"/>
    <property type="match status" value="1"/>
</dbReference>
<evidence type="ECO:0000259" key="9">
    <source>
        <dbReference type="SMART" id="SM01011"/>
    </source>
</evidence>
<dbReference type="KEGG" id="gba:J421_4889"/>
<keyword evidence="8" id="KW-0732">Signal</keyword>
<protein>
    <recommendedName>
        <fullName evidence="4">Xaa-Pro aminopeptidase</fullName>
        <ecNumber evidence="4">3.4.11.9</ecNumber>
    </recommendedName>
</protein>
<dbReference type="HOGENOM" id="CLU_017266_1_0_0"/>
<dbReference type="RefSeq" id="WP_025413766.1">
    <property type="nucleotide sequence ID" value="NZ_CP007129.1"/>
</dbReference>
<evidence type="ECO:0000256" key="8">
    <source>
        <dbReference type="SAM" id="SignalP"/>
    </source>
</evidence>
<sequence>MRLRLAYCLMMLVAALPSAARTLSAQIPAGEYADRRDQLLAHIDSGVVVAFGGAGEVTHWPPTRQLPSFMYLTGFDEPDAVLLLVKRGGARAATLFVPPRNPRMELFVGARVGPTEVQERTGMTGRPVADFRRALDSLLDAGLPMYVVSDVHSIDYAAVDTLTRSARFVEHLRSGRPALGVVSLDSVVERMRARKSPAELALLRRAAQISVAAHREAMRAAAPGCNEGEIQALMEGVFRRMGAERPSYGSIVGSGPNALVLHYDRNARQMEAGDLLLIDAAAEFDHYGADVTRTMPVSGRFTPAQRAVYDIVLAAQAAYVRQIRPGGTVRMANDSGRAVVGAGLARLGLIDSANATYDAPSPNRCPPAGCPQIGLYAWHGFGGHGIGLEVHDPAQYYDAPGNFAPGDVFTVEPGIYVNPAILDGLPDTPRNRALVARLRPVMDRYRNVGVRIEDDYAVTATGVEWLSAGVPREAAEIEALRRRPSPQLPGGGTCAKPRM</sequence>
<comment type="similarity">
    <text evidence="3">Belongs to the peptidase M24B family.</text>
</comment>
<proteinExistence type="inferred from homology"/>
<dbReference type="Gene3D" id="3.40.350.10">
    <property type="entry name" value="Creatinase/prolidase N-terminal domain"/>
    <property type="match status" value="1"/>
</dbReference>
<dbReference type="OrthoDB" id="9806388at2"/>
<comment type="cofactor">
    <cofactor evidence="2">
        <name>Mn(2+)</name>
        <dbReference type="ChEBI" id="CHEBI:29035"/>
    </cofactor>
</comment>